<proteinExistence type="predicted"/>
<protein>
    <submittedName>
        <fullName evidence="2">Uncharacterized protein</fullName>
    </submittedName>
</protein>
<evidence type="ECO:0000313" key="2">
    <source>
        <dbReference type="EMBL" id="CAB1454608.1"/>
    </source>
</evidence>
<dbReference type="AlphaFoldDB" id="A0A9N7VP64"/>
<organism evidence="2 3">
    <name type="scientific">Pleuronectes platessa</name>
    <name type="common">European plaice</name>
    <dbReference type="NCBI Taxonomy" id="8262"/>
    <lineage>
        <taxon>Eukaryota</taxon>
        <taxon>Metazoa</taxon>
        <taxon>Chordata</taxon>
        <taxon>Craniata</taxon>
        <taxon>Vertebrata</taxon>
        <taxon>Euteleostomi</taxon>
        <taxon>Actinopterygii</taxon>
        <taxon>Neopterygii</taxon>
        <taxon>Teleostei</taxon>
        <taxon>Neoteleostei</taxon>
        <taxon>Acanthomorphata</taxon>
        <taxon>Carangaria</taxon>
        <taxon>Pleuronectiformes</taxon>
        <taxon>Pleuronectoidei</taxon>
        <taxon>Pleuronectidae</taxon>
        <taxon>Pleuronectes</taxon>
    </lineage>
</organism>
<feature type="region of interest" description="Disordered" evidence="1">
    <location>
        <begin position="11"/>
        <end position="31"/>
    </location>
</feature>
<accession>A0A9N7VP64</accession>
<name>A0A9N7VP64_PLEPL</name>
<evidence type="ECO:0000256" key="1">
    <source>
        <dbReference type="SAM" id="MobiDB-lite"/>
    </source>
</evidence>
<keyword evidence="3" id="KW-1185">Reference proteome</keyword>
<comment type="caution">
    <text evidence="2">The sequence shown here is derived from an EMBL/GenBank/DDBJ whole genome shotgun (WGS) entry which is preliminary data.</text>
</comment>
<gene>
    <name evidence="2" type="ORF">PLEPLA_LOCUS42374</name>
</gene>
<dbReference type="Proteomes" id="UP001153269">
    <property type="component" value="Unassembled WGS sequence"/>
</dbReference>
<evidence type="ECO:0000313" key="3">
    <source>
        <dbReference type="Proteomes" id="UP001153269"/>
    </source>
</evidence>
<reference evidence="2" key="1">
    <citation type="submission" date="2020-03" db="EMBL/GenBank/DDBJ databases">
        <authorList>
            <person name="Weist P."/>
        </authorList>
    </citation>
    <scope>NUCLEOTIDE SEQUENCE</scope>
</reference>
<dbReference type="EMBL" id="CADEAL010004218">
    <property type="protein sequence ID" value="CAB1454608.1"/>
    <property type="molecule type" value="Genomic_DNA"/>
</dbReference>
<sequence>MSFLQSLHFGIRTGSGLNRGNMTPPPPSFYISDARQIESQSRGQAPLGDGDLTRLQLLSGARRPDELHISRCGIKGPGFRLQAQRQDDITDQEPRTLPLPG</sequence>
<feature type="region of interest" description="Disordered" evidence="1">
    <location>
        <begin position="76"/>
        <end position="101"/>
    </location>
</feature>
<feature type="compositionally biased region" description="Basic and acidic residues" evidence="1">
    <location>
        <begin position="85"/>
        <end position="94"/>
    </location>
</feature>